<evidence type="ECO:0000313" key="2">
    <source>
        <dbReference type="EMBL" id="APL95484.1"/>
    </source>
</evidence>
<name>A0A1L5BRG7_SPHIB</name>
<dbReference type="EMBL" id="CP013070">
    <property type="protein sequence ID" value="APL95484.1"/>
    <property type="molecule type" value="Genomic_DNA"/>
</dbReference>
<dbReference type="Pfam" id="PF24698">
    <property type="entry name" value="DUF7662"/>
    <property type="match status" value="1"/>
</dbReference>
<organism evidence="2 3">
    <name type="scientific">Sphingobium indicum (strain DSM 16412 / CCM 7286 / MTCC 6364 / B90A)</name>
    <dbReference type="NCBI Taxonomy" id="861109"/>
    <lineage>
        <taxon>Bacteria</taxon>
        <taxon>Pseudomonadati</taxon>
        <taxon>Pseudomonadota</taxon>
        <taxon>Alphaproteobacteria</taxon>
        <taxon>Sphingomonadales</taxon>
        <taxon>Sphingomonadaceae</taxon>
        <taxon>Sphingobium</taxon>
    </lineage>
</organism>
<protein>
    <recommendedName>
        <fullName evidence="1">DUF7662 domain-containing protein</fullName>
    </recommendedName>
</protein>
<accession>A0A1L5BRG7</accession>
<dbReference type="InterPro" id="IPR056079">
    <property type="entry name" value="DUF7662"/>
</dbReference>
<sequence length="90" mass="10562">MNQRTTHRLQPLSDFLRGRTDALITLSFSEIEEIIQSELPEYAKSGFGYWANSKSDEGRRRRAFAWLDNHYKAFVDKDFDSITFRRVAEG</sequence>
<dbReference type="Proteomes" id="UP000004550">
    <property type="component" value="Chromosome"/>
</dbReference>
<evidence type="ECO:0000313" key="3">
    <source>
        <dbReference type="Proteomes" id="UP000004550"/>
    </source>
</evidence>
<gene>
    <name evidence="2" type="ORF">SIDU_13725</name>
</gene>
<dbReference type="AlphaFoldDB" id="A0A1L5BRG7"/>
<feature type="domain" description="DUF7662" evidence="1">
    <location>
        <begin position="10"/>
        <end position="73"/>
    </location>
</feature>
<dbReference type="KEGG" id="sinb:SIDU_13725"/>
<evidence type="ECO:0000259" key="1">
    <source>
        <dbReference type="Pfam" id="PF24698"/>
    </source>
</evidence>
<proteinExistence type="predicted"/>
<reference evidence="2 3" key="1">
    <citation type="journal article" date="2012" name="J. Bacteriol.">
        <title>Genome sequence of Sphingobium indicum B90A, a hexachlorocyclohexane-degrading bacterium.</title>
        <authorList>
            <person name="Anand S."/>
            <person name="Sangwan N."/>
            <person name="Lata P."/>
            <person name="Kaur J."/>
            <person name="Dua A."/>
            <person name="Singh A.K."/>
            <person name="Verma M."/>
            <person name="Kaur J."/>
            <person name="Khurana J.P."/>
            <person name="Khurana P."/>
            <person name="Mathur S."/>
            <person name="Lal R."/>
        </authorList>
    </citation>
    <scope>NUCLEOTIDE SEQUENCE [LARGE SCALE GENOMIC DNA]</scope>
    <source>
        <strain evidence="3">DSM 16412 / CCM 7286 / MTCC 6364 / B90A</strain>
    </source>
</reference>